<reference evidence="1 2" key="1">
    <citation type="submission" date="2016-05" db="EMBL/GenBank/DDBJ databases">
        <title>The evolution of Acinetobacter baumannii in vivo.</title>
        <authorList>
            <person name="Hua X."/>
            <person name="Yu Y."/>
        </authorList>
    </citation>
    <scope>NUCLEOTIDE SEQUENCE [LARGE SCALE GENOMIC DNA]</scope>
    <source>
        <strain evidence="1 2">XH647</strain>
    </source>
</reference>
<evidence type="ECO:0000313" key="2">
    <source>
        <dbReference type="Proteomes" id="UP000179937"/>
    </source>
</evidence>
<accession>A0A1S2G172</accession>
<proteinExistence type="predicted"/>
<dbReference type="AlphaFoldDB" id="A0A1S2G172"/>
<sequence>MTAEVAIINSNGVALAADSAVTVRGKKIFNSALKLFSLSKTEPVGIMVYGTAELLAVPWETLIKLNRKSINGKKYPKLEDYCDQFINYLKTHTQYFSEQRQEEWLLMQIIDLYNDIVVFVQEMIQEEALHGTVMEEDKRDNLIKTRIDFYHDYLMPRRPRTLDISKSEEKSLRLKVKELVKKQELIDYFFKDFNLNSVYTKKLESLAIYCVTHHTFQSSNSGIVIAGFGEDEIYPSVFTYEIAGMFNNKLIYRKVEGKCMHESANSPVGIIAFAQEDMVATLMNGINPNYDRFVNEIVQNSFDEIKKLVKDRIIENPECSVTVSSGDFDQVIDQITQGIRENVNTHRWMEHVDPVVSMVGALPKDELAAMAESLVNLTAFKRRITESLETVGGPIDVAVISKGDGFVWVKRKHYFPAELNQHFIANYLKDNNDAKD</sequence>
<evidence type="ECO:0000313" key="1">
    <source>
        <dbReference type="EMBL" id="OIG74557.1"/>
    </source>
</evidence>
<gene>
    <name evidence="1" type="ORF">A7M90_14185</name>
</gene>
<name>A0A1S2G172_ACIBA</name>
<dbReference type="Proteomes" id="UP000179937">
    <property type="component" value="Unassembled WGS sequence"/>
</dbReference>
<protein>
    <submittedName>
        <fullName evidence="1">Uncharacterized protein</fullName>
    </submittedName>
</protein>
<dbReference type="RefSeq" id="WP_000123410.1">
    <property type="nucleotide sequence ID" value="NZ_CP077835.1"/>
</dbReference>
<organism evidence="1 2">
    <name type="scientific">Acinetobacter baumannii</name>
    <dbReference type="NCBI Taxonomy" id="470"/>
    <lineage>
        <taxon>Bacteria</taxon>
        <taxon>Pseudomonadati</taxon>
        <taxon>Pseudomonadota</taxon>
        <taxon>Gammaproteobacteria</taxon>
        <taxon>Moraxellales</taxon>
        <taxon>Moraxellaceae</taxon>
        <taxon>Acinetobacter</taxon>
        <taxon>Acinetobacter calcoaceticus/baumannii complex</taxon>
    </lineage>
</organism>
<dbReference type="EMBL" id="LYKI01000005">
    <property type="protein sequence ID" value="OIG74557.1"/>
    <property type="molecule type" value="Genomic_DNA"/>
</dbReference>
<comment type="caution">
    <text evidence="1">The sequence shown here is derived from an EMBL/GenBank/DDBJ whole genome shotgun (WGS) entry which is preliminary data.</text>
</comment>